<gene>
    <name evidence="2" type="ORF">B7P43_G09232</name>
</gene>
<feature type="region of interest" description="Disordered" evidence="1">
    <location>
        <begin position="1"/>
        <end position="77"/>
    </location>
</feature>
<feature type="compositionally biased region" description="Basic residues" evidence="1">
    <location>
        <begin position="108"/>
        <end position="121"/>
    </location>
</feature>
<name>A0A2J7PVP8_9NEOP</name>
<dbReference type="AlphaFoldDB" id="A0A2J7PVP8"/>
<feature type="compositionally biased region" description="Basic and acidic residues" evidence="1">
    <location>
        <begin position="56"/>
        <end position="69"/>
    </location>
</feature>
<evidence type="ECO:0000256" key="1">
    <source>
        <dbReference type="SAM" id="MobiDB-lite"/>
    </source>
</evidence>
<proteinExistence type="predicted"/>
<feature type="compositionally biased region" description="Basic and acidic residues" evidence="1">
    <location>
        <begin position="35"/>
        <end position="45"/>
    </location>
</feature>
<comment type="caution">
    <text evidence="2">The sequence shown here is derived from an EMBL/GenBank/DDBJ whole genome shotgun (WGS) entry which is preliminary data.</text>
</comment>
<dbReference type="Proteomes" id="UP000235965">
    <property type="component" value="Unassembled WGS sequence"/>
</dbReference>
<evidence type="ECO:0000313" key="2">
    <source>
        <dbReference type="EMBL" id="PNF20406.1"/>
    </source>
</evidence>
<organism evidence="2 3">
    <name type="scientific">Cryptotermes secundus</name>
    <dbReference type="NCBI Taxonomy" id="105785"/>
    <lineage>
        <taxon>Eukaryota</taxon>
        <taxon>Metazoa</taxon>
        <taxon>Ecdysozoa</taxon>
        <taxon>Arthropoda</taxon>
        <taxon>Hexapoda</taxon>
        <taxon>Insecta</taxon>
        <taxon>Pterygota</taxon>
        <taxon>Neoptera</taxon>
        <taxon>Polyneoptera</taxon>
        <taxon>Dictyoptera</taxon>
        <taxon>Blattodea</taxon>
        <taxon>Blattoidea</taxon>
        <taxon>Termitoidae</taxon>
        <taxon>Kalotermitidae</taxon>
        <taxon>Cryptotermitinae</taxon>
        <taxon>Cryptotermes</taxon>
    </lineage>
</organism>
<sequence length="132" mass="13609">MSDDGGGCGGDSGGGGGDSCGGGDVSGSGGCDSTSYHHDSGHHDVSGSGGCHSTSYHHDSGHQGTDHGHSSANDSDQNVFKDYSFVGAGIGASDWRNDYDADDSHSSTRNKKYMKGKRKEKDHHQQDCCALI</sequence>
<protein>
    <submittedName>
        <fullName evidence="2">Uncharacterized protein</fullName>
    </submittedName>
</protein>
<feature type="compositionally biased region" description="Basic and acidic residues" evidence="1">
    <location>
        <begin position="95"/>
        <end position="106"/>
    </location>
</feature>
<dbReference type="InParanoid" id="A0A2J7PVP8"/>
<evidence type="ECO:0000313" key="3">
    <source>
        <dbReference type="Proteomes" id="UP000235965"/>
    </source>
</evidence>
<feature type="region of interest" description="Disordered" evidence="1">
    <location>
        <begin position="90"/>
        <end position="127"/>
    </location>
</feature>
<feature type="compositionally biased region" description="Gly residues" evidence="1">
    <location>
        <begin position="1"/>
        <end position="30"/>
    </location>
</feature>
<dbReference type="EMBL" id="NEVH01020944">
    <property type="protein sequence ID" value="PNF20406.1"/>
    <property type="molecule type" value="Genomic_DNA"/>
</dbReference>
<reference evidence="2 3" key="1">
    <citation type="submission" date="2017-12" db="EMBL/GenBank/DDBJ databases">
        <title>Hemimetabolous genomes reveal molecular basis of termite eusociality.</title>
        <authorList>
            <person name="Harrison M.C."/>
            <person name="Jongepier E."/>
            <person name="Robertson H.M."/>
            <person name="Arning N."/>
            <person name="Bitard-Feildel T."/>
            <person name="Chao H."/>
            <person name="Childers C.P."/>
            <person name="Dinh H."/>
            <person name="Doddapaneni H."/>
            <person name="Dugan S."/>
            <person name="Gowin J."/>
            <person name="Greiner C."/>
            <person name="Han Y."/>
            <person name="Hu H."/>
            <person name="Hughes D.S.T."/>
            <person name="Huylmans A.-K."/>
            <person name="Kemena C."/>
            <person name="Kremer L.P.M."/>
            <person name="Lee S.L."/>
            <person name="Lopez-Ezquerra A."/>
            <person name="Mallet L."/>
            <person name="Monroy-Kuhn J.M."/>
            <person name="Moser A."/>
            <person name="Murali S.C."/>
            <person name="Muzny D.M."/>
            <person name="Otani S."/>
            <person name="Piulachs M.-D."/>
            <person name="Poelchau M."/>
            <person name="Qu J."/>
            <person name="Schaub F."/>
            <person name="Wada-Katsumata A."/>
            <person name="Worley K.C."/>
            <person name="Xie Q."/>
            <person name="Ylla G."/>
            <person name="Poulsen M."/>
            <person name="Gibbs R.A."/>
            <person name="Schal C."/>
            <person name="Richards S."/>
            <person name="Belles X."/>
            <person name="Korb J."/>
            <person name="Bornberg-Bauer E."/>
        </authorList>
    </citation>
    <scope>NUCLEOTIDE SEQUENCE [LARGE SCALE GENOMIC DNA]</scope>
    <source>
        <tissue evidence="2">Whole body</tissue>
    </source>
</reference>
<accession>A0A2J7PVP8</accession>
<keyword evidence="3" id="KW-1185">Reference proteome</keyword>